<protein>
    <submittedName>
        <fullName evidence="2">Uncharacterized protein</fullName>
    </submittedName>
</protein>
<evidence type="ECO:0000313" key="3">
    <source>
        <dbReference type="Proteomes" id="UP000177050"/>
    </source>
</evidence>
<sequence>MDKITRILILILILSLVGCTTTPTQEASPTQSTTEVVKTTKSTYLPIVFSTRSVGCIITNAEIAGTNYSTVRSNQDCGCLLTEYDDVEGRHNIYFIRPVTDAGVGVPSGTYQTSASESLCDEMAAEFQQLTVSVPAASGSK</sequence>
<accession>A0A1F7L130</accession>
<dbReference type="EMBL" id="MGBR01000001">
    <property type="protein sequence ID" value="OGK73818.1"/>
    <property type="molecule type" value="Genomic_DNA"/>
</dbReference>
<dbReference type="AlphaFoldDB" id="A0A1F7L130"/>
<keyword evidence="1" id="KW-0732">Signal</keyword>
<dbReference type="PROSITE" id="PS51257">
    <property type="entry name" value="PROKAR_LIPOPROTEIN"/>
    <property type="match status" value="1"/>
</dbReference>
<name>A0A1F7L130_9BACT</name>
<evidence type="ECO:0000256" key="1">
    <source>
        <dbReference type="SAM" id="SignalP"/>
    </source>
</evidence>
<dbReference type="Proteomes" id="UP000177050">
    <property type="component" value="Unassembled WGS sequence"/>
</dbReference>
<gene>
    <name evidence="2" type="ORF">A3K52_03485</name>
</gene>
<feature type="chain" id="PRO_5009529530" evidence="1">
    <location>
        <begin position="28"/>
        <end position="141"/>
    </location>
</feature>
<comment type="caution">
    <text evidence="2">The sequence shown here is derived from an EMBL/GenBank/DDBJ whole genome shotgun (WGS) entry which is preliminary data.</text>
</comment>
<feature type="signal peptide" evidence="1">
    <location>
        <begin position="1"/>
        <end position="27"/>
    </location>
</feature>
<proteinExistence type="predicted"/>
<reference evidence="2 3" key="1">
    <citation type="journal article" date="2016" name="Nat. Commun.">
        <title>Thousands of microbial genomes shed light on interconnected biogeochemical processes in an aquifer system.</title>
        <authorList>
            <person name="Anantharaman K."/>
            <person name="Brown C.T."/>
            <person name="Hug L.A."/>
            <person name="Sharon I."/>
            <person name="Castelle C.J."/>
            <person name="Probst A.J."/>
            <person name="Thomas B.C."/>
            <person name="Singh A."/>
            <person name="Wilkins M.J."/>
            <person name="Karaoz U."/>
            <person name="Brodie E.L."/>
            <person name="Williams K.H."/>
            <person name="Hubbard S.S."/>
            <person name="Banfield J.F."/>
        </authorList>
    </citation>
    <scope>NUCLEOTIDE SEQUENCE [LARGE SCALE GENOMIC DNA]</scope>
</reference>
<evidence type="ECO:0000313" key="2">
    <source>
        <dbReference type="EMBL" id="OGK73818.1"/>
    </source>
</evidence>
<organism evidence="2 3">
    <name type="scientific">Candidatus Roizmanbacteria bacterium RIFOXYD1_FULL_38_12</name>
    <dbReference type="NCBI Taxonomy" id="1802093"/>
    <lineage>
        <taxon>Bacteria</taxon>
        <taxon>Candidatus Roizmaniibacteriota</taxon>
    </lineage>
</organism>